<dbReference type="InterPro" id="IPR050638">
    <property type="entry name" value="AA-Vitamin_Transporters"/>
</dbReference>
<protein>
    <submittedName>
        <fullName evidence="8">Drug/metabolite transporter (DMT)-like permease</fullName>
    </submittedName>
</protein>
<keyword evidence="3 6" id="KW-0812">Transmembrane</keyword>
<feature type="domain" description="EamA" evidence="7">
    <location>
        <begin position="22"/>
        <end position="153"/>
    </location>
</feature>
<feature type="transmembrane region" description="Helical" evidence="6">
    <location>
        <begin position="227"/>
        <end position="248"/>
    </location>
</feature>
<accession>A0A4R3JE11</accession>
<feature type="transmembrane region" description="Helical" evidence="6">
    <location>
        <begin position="21"/>
        <end position="43"/>
    </location>
</feature>
<comment type="similarity">
    <text evidence="2">Belongs to the EamA transporter family.</text>
</comment>
<keyword evidence="4 6" id="KW-1133">Transmembrane helix</keyword>
<dbReference type="SUPFAM" id="SSF103481">
    <property type="entry name" value="Multidrug resistance efflux transporter EmrE"/>
    <property type="match status" value="2"/>
</dbReference>
<evidence type="ECO:0000256" key="5">
    <source>
        <dbReference type="ARBA" id="ARBA00023136"/>
    </source>
</evidence>
<dbReference type="Proteomes" id="UP000295304">
    <property type="component" value="Unassembled WGS sequence"/>
</dbReference>
<feature type="transmembrane region" description="Helical" evidence="6">
    <location>
        <begin position="191"/>
        <end position="215"/>
    </location>
</feature>
<dbReference type="Pfam" id="PF00892">
    <property type="entry name" value="EamA"/>
    <property type="match status" value="2"/>
</dbReference>
<evidence type="ECO:0000259" key="7">
    <source>
        <dbReference type="Pfam" id="PF00892"/>
    </source>
</evidence>
<dbReference type="InterPro" id="IPR000620">
    <property type="entry name" value="EamA_dom"/>
</dbReference>
<evidence type="ECO:0000256" key="4">
    <source>
        <dbReference type="ARBA" id="ARBA00022989"/>
    </source>
</evidence>
<sequence>MSPAPRLSSAPSPSTLSSGRYFILIVAFVLTWSSAFAVGKLSVQVSPPLLFLGLRFLLAGGIMLTWAHLSGRIPDLRAVAWGRLCLLGVLTQAGYIGLAWVAMERVSSALTAIIISTNPIFIAALAKPVLGERVSFMRALGLVLGLAGVAIVLRHRIVISGEDAGGVALVLIALGSLVVGTLIYKKWSPRYPLAVLVGGQFVGAGALLMACGLAFESPLDMQLGFTFFWTLAYHVFVVSLGAIVLWFFLLERMSATSASAFHFLMPPLGLAFGWLFLREPVDPSELIGIVPVAVGIWLVTQGDAIAARIIARSSLIRLRWRIKPPNP</sequence>
<feature type="transmembrane region" description="Helical" evidence="6">
    <location>
        <begin position="139"/>
        <end position="158"/>
    </location>
</feature>
<feature type="transmembrane region" description="Helical" evidence="6">
    <location>
        <begin position="49"/>
        <end position="69"/>
    </location>
</feature>
<evidence type="ECO:0000256" key="6">
    <source>
        <dbReference type="SAM" id="Phobius"/>
    </source>
</evidence>
<feature type="domain" description="EamA" evidence="7">
    <location>
        <begin position="166"/>
        <end position="300"/>
    </location>
</feature>
<evidence type="ECO:0000256" key="3">
    <source>
        <dbReference type="ARBA" id="ARBA00022692"/>
    </source>
</evidence>
<dbReference type="GO" id="GO:0016020">
    <property type="term" value="C:membrane"/>
    <property type="evidence" value="ECO:0007669"/>
    <property type="project" value="UniProtKB-SubCell"/>
</dbReference>
<feature type="transmembrane region" description="Helical" evidence="6">
    <location>
        <begin position="260"/>
        <end position="277"/>
    </location>
</feature>
<feature type="transmembrane region" description="Helical" evidence="6">
    <location>
        <begin position="289"/>
        <end position="311"/>
    </location>
</feature>
<comment type="subcellular location">
    <subcellularLocation>
        <location evidence="1">Membrane</location>
        <topology evidence="1">Multi-pass membrane protein</topology>
    </subcellularLocation>
</comment>
<organism evidence="8 9">
    <name type="scientific">Varunaivibrio sulfuroxidans</name>
    <dbReference type="NCBI Taxonomy" id="1773489"/>
    <lineage>
        <taxon>Bacteria</taxon>
        <taxon>Pseudomonadati</taxon>
        <taxon>Pseudomonadota</taxon>
        <taxon>Alphaproteobacteria</taxon>
        <taxon>Rhodospirillales</taxon>
        <taxon>Magnetovibrionaceae</taxon>
        <taxon>Varunaivibrio</taxon>
    </lineage>
</organism>
<keyword evidence="5 6" id="KW-0472">Membrane</keyword>
<reference evidence="8 9" key="1">
    <citation type="submission" date="2019-03" db="EMBL/GenBank/DDBJ databases">
        <title>Genomic Encyclopedia of Type Strains, Phase IV (KMG-IV): sequencing the most valuable type-strain genomes for metagenomic binning, comparative biology and taxonomic classification.</title>
        <authorList>
            <person name="Goeker M."/>
        </authorList>
    </citation>
    <scope>NUCLEOTIDE SEQUENCE [LARGE SCALE GENOMIC DNA]</scope>
    <source>
        <strain evidence="8 9">DSM 101688</strain>
    </source>
</reference>
<dbReference type="PANTHER" id="PTHR32322">
    <property type="entry name" value="INNER MEMBRANE TRANSPORTER"/>
    <property type="match status" value="1"/>
</dbReference>
<feature type="transmembrane region" description="Helical" evidence="6">
    <location>
        <begin position="81"/>
        <end position="103"/>
    </location>
</feature>
<dbReference type="AlphaFoldDB" id="A0A4R3JE11"/>
<gene>
    <name evidence="8" type="ORF">EDD55_10364</name>
</gene>
<name>A0A4R3JE11_9PROT</name>
<dbReference type="RefSeq" id="WP_132938421.1">
    <property type="nucleotide sequence ID" value="NZ_CP119676.1"/>
</dbReference>
<comment type="caution">
    <text evidence="8">The sequence shown here is derived from an EMBL/GenBank/DDBJ whole genome shotgun (WGS) entry which is preliminary data.</text>
</comment>
<keyword evidence="9" id="KW-1185">Reference proteome</keyword>
<proteinExistence type="inferred from homology"/>
<evidence type="ECO:0000313" key="9">
    <source>
        <dbReference type="Proteomes" id="UP000295304"/>
    </source>
</evidence>
<dbReference type="OrthoDB" id="7274881at2"/>
<evidence type="ECO:0000313" key="8">
    <source>
        <dbReference type="EMBL" id="TCS63443.1"/>
    </source>
</evidence>
<evidence type="ECO:0000256" key="2">
    <source>
        <dbReference type="ARBA" id="ARBA00007362"/>
    </source>
</evidence>
<dbReference type="InterPro" id="IPR037185">
    <property type="entry name" value="EmrE-like"/>
</dbReference>
<feature type="transmembrane region" description="Helical" evidence="6">
    <location>
        <begin position="109"/>
        <end position="127"/>
    </location>
</feature>
<dbReference type="EMBL" id="SLZW01000003">
    <property type="protein sequence ID" value="TCS63443.1"/>
    <property type="molecule type" value="Genomic_DNA"/>
</dbReference>
<evidence type="ECO:0000256" key="1">
    <source>
        <dbReference type="ARBA" id="ARBA00004141"/>
    </source>
</evidence>
<dbReference type="PANTHER" id="PTHR32322:SF2">
    <property type="entry name" value="EAMA DOMAIN-CONTAINING PROTEIN"/>
    <property type="match status" value="1"/>
</dbReference>
<feature type="transmembrane region" description="Helical" evidence="6">
    <location>
        <begin position="164"/>
        <end position="184"/>
    </location>
</feature>